<name>A0ABR9Y3H9_9PROT</name>
<comment type="caution">
    <text evidence="2">The sequence shown here is derived from an EMBL/GenBank/DDBJ whole genome shotgun (WGS) entry which is preliminary data.</text>
</comment>
<reference evidence="2 3" key="2">
    <citation type="submission" date="2020-11" db="EMBL/GenBank/DDBJ databases">
        <title>Description of novel Gluconobacter species.</title>
        <authorList>
            <person name="Cleenwerck I."/>
            <person name="Cnockaert M."/>
            <person name="Borremans W."/>
            <person name="Wieme A.D."/>
            <person name="De Vuyst L."/>
            <person name="Vandamme P."/>
        </authorList>
    </citation>
    <scope>NUCLEOTIDE SEQUENCE [LARGE SCALE GENOMIC DNA]</scope>
    <source>
        <strain evidence="2 3">LMG 31484</strain>
    </source>
</reference>
<gene>
    <name evidence="2" type="ORF">HKD24_03065</name>
</gene>
<evidence type="ECO:0000256" key="1">
    <source>
        <dbReference type="SAM" id="MobiDB-lite"/>
    </source>
</evidence>
<feature type="region of interest" description="Disordered" evidence="1">
    <location>
        <begin position="1"/>
        <end position="20"/>
    </location>
</feature>
<dbReference type="Proteomes" id="UP000623107">
    <property type="component" value="Unassembled WGS sequence"/>
</dbReference>
<evidence type="ECO:0000313" key="3">
    <source>
        <dbReference type="Proteomes" id="UP000623107"/>
    </source>
</evidence>
<dbReference type="RefSeq" id="WP_194258976.1">
    <property type="nucleotide sequence ID" value="NZ_JABCQG010000003.1"/>
</dbReference>
<reference evidence="3" key="1">
    <citation type="submission" date="2020-04" db="EMBL/GenBank/DDBJ databases">
        <title>Description of novel Gluconacetobacter.</title>
        <authorList>
            <person name="Sombolestani A."/>
        </authorList>
    </citation>
    <scope>NUCLEOTIDE SEQUENCE [LARGE SCALE GENOMIC DNA]</scope>
    <source>
        <strain evidence="3">LMG 31484</strain>
    </source>
</reference>
<evidence type="ECO:0000313" key="2">
    <source>
        <dbReference type="EMBL" id="MBF0858193.1"/>
    </source>
</evidence>
<proteinExistence type="predicted"/>
<sequence length="116" mass="13668">MANLPDNFPQNTFERAPPLLTDPSWPRFHVVTEDDLREIQSRFPGPQLTKRTLFETSNYVLAEAEVGLEIYRKRRDGSWVRGVEYSDTDSDWKAVQRCKEWMIRRDDSVLHNMEPA</sequence>
<keyword evidence="3" id="KW-1185">Reference proteome</keyword>
<dbReference type="EMBL" id="JABCQG010000003">
    <property type="protein sequence ID" value="MBF0858193.1"/>
    <property type="molecule type" value="Genomic_DNA"/>
</dbReference>
<protein>
    <submittedName>
        <fullName evidence="2">Uncharacterized protein</fullName>
    </submittedName>
</protein>
<accession>A0ABR9Y3H9</accession>
<organism evidence="2 3">
    <name type="scientific">Gluconobacter vitians</name>
    <dbReference type="NCBI Taxonomy" id="2728102"/>
    <lineage>
        <taxon>Bacteria</taxon>
        <taxon>Pseudomonadati</taxon>
        <taxon>Pseudomonadota</taxon>
        <taxon>Alphaproteobacteria</taxon>
        <taxon>Acetobacterales</taxon>
        <taxon>Acetobacteraceae</taxon>
        <taxon>Gluconobacter</taxon>
    </lineage>
</organism>